<dbReference type="Proteomes" id="UP001619887">
    <property type="component" value="Unassembled WGS sequence"/>
</dbReference>
<feature type="compositionally biased region" description="Polar residues" evidence="2">
    <location>
        <begin position="356"/>
        <end position="367"/>
    </location>
</feature>
<protein>
    <submittedName>
        <fullName evidence="3">Uncharacterized protein</fullName>
    </submittedName>
</protein>
<reference evidence="3 4" key="1">
    <citation type="journal article" date="2022" name="G3 (Bethesda)">
        <title>Evaluating Illumina-, Nanopore-, and PacBio-based genome assembly strategies with the bald notothen, Trematomus borchgrevinki.</title>
        <authorList>
            <person name="Rayamajhi N."/>
            <person name="Cheng C.C."/>
            <person name="Catchen J.M."/>
        </authorList>
    </citation>
    <scope>NUCLEOTIDE SEQUENCE [LARGE SCALE GENOMIC DNA]</scope>
    <source>
        <strain evidence="3">AGRC-2024</strain>
    </source>
</reference>
<sequence length="376" mass="43817">MADRINSEEGQNMLLRKQVKHMEEELKRRKLHFEELQNEKKRLDCLHGMMEEDTKDIAEHVERCIAAGEKELEEKAQRVQRQRGGTEENLEVLKLKHQQELQEMQEQVQELSTEVLGADFDKHEDLEVLEKQLVQKVSEIVSESDSLKKQLEIQRKEQEAGISNLKVEVRDKKKRRELEAWRRVDSDVDAEVANIVQKERAEHSKLRDKVNAIQKRCDLVWKENFKTRKEVDHLCLETDVMRKSNDVVNQKNLNYRKKEVEPLMKMCQSLKVELKQLSTASESFLAEEKLLRCNQTSIQQETEDPEQLRAEILGASRRRRRLEGISQEAIIVLRQIMKGKSSTAQYESLLEILQRSAPTNEGSTPEQTCAGETPGL</sequence>
<reference evidence="3 4" key="2">
    <citation type="journal article" date="2024" name="G3 (Bethesda)">
        <title>The genome of the cryopelagic Antarctic bald notothen, Trematomus borchgrevinki.</title>
        <authorList>
            <person name="Rayamajhi N."/>
            <person name="Rivera-Colon A.G."/>
            <person name="Minhas B.F."/>
            <person name="Cheng C.C."/>
            <person name="Catchen J.M."/>
        </authorList>
    </citation>
    <scope>NUCLEOTIDE SEQUENCE [LARGE SCALE GENOMIC DNA]</scope>
    <source>
        <strain evidence="3">AGRC-2024</strain>
    </source>
</reference>
<evidence type="ECO:0000313" key="3">
    <source>
        <dbReference type="EMBL" id="KAL3062352.1"/>
    </source>
</evidence>
<keyword evidence="1" id="KW-0175">Coiled coil</keyword>
<evidence type="ECO:0000256" key="1">
    <source>
        <dbReference type="SAM" id="Coils"/>
    </source>
</evidence>
<keyword evidence="4" id="KW-1185">Reference proteome</keyword>
<comment type="caution">
    <text evidence="3">The sequence shown here is derived from an EMBL/GenBank/DDBJ whole genome shotgun (WGS) entry which is preliminary data.</text>
</comment>
<evidence type="ECO:0000313" key="4">
    <source>
        <dbReference type="Proteomes" id="UP001619887"/>
    </source>
</evidence>
<name>A0ABD2H7N7_PAGBO</name>
<gene>
    <name evidence="3" type="ORF">OYC64_002208</name>
</gene>
<evidence type="ECO:0000256" key="2">
    <source>
        <dbReference type="SAM" id="MobiDB-lite"/>
    </source>
</evidence>
<feature type="region of interest" description="Disordered" evidence="2">
    <location>
        <begin position="356"/>
        <end position="376"/>
    </location>
</feature>
<feature type="coiled-coil region" evidence="1">
    <location>
        <begin position="69"/>
        <end position="114"/>
    </location>
</feature>
<dbReference type="AlphaFoldDB" id="A0ABD2H7N7"/>
<organism evidence="3 4">
    <name type="scientific">Pagothenia borchgrevinki</name>
    <name type="common">Bald rockcod</name>
    <name type="synonym">Trematomus borchgrevinki</name>
    <dbReference type="NCBI Taxonomy" id="8213"/>
    <lineage>
        <taxon>Eukaryota</taxon>
        <taxon>Metazoa</taxon>
        <taxon>Chordata</taxon>
        <taxon>Craniata</taxon>
        <taxon>Vertebrata</taxon>
        <taxon>Euteleostomi</taxon>
        <taxon>Actinopterygii</taxon>
        <taxon>Neopterygii</taxon>
        <taxon>Teleostei</taxon>
        <taxon>Neoteleostei</taxon>
        <taxon>Acanthomorphata</taxon>
        <taxon>Eupercaria</taxon>
        <taxon>Perciformes</taxon>
        <taxon>Notothenioidei</taxon>
        <taxon>Nototheniidae</taxon>
        <taxon>Pagothenia</taxon>
    </lineage>
</organism>
<feature type="coiled-coil region" evidence="1">
    <location>
        <begin position="5"/>
        <end position="39"/>
    </location>
</feature>
<dbReference type="EMBL" id="JBIYXZ010002071">
    <property type="protein sequence ID" value="KAL3062352.1"/>
    <property type="molecule type" value="Genomic_DNA"/>
</dbReference>
<proteinExistence type="predicted"/>
<accession>A0ABD2H7N7</accession>